<sequence length="69" mass="8219">MMTLVLILLDRFGLTHTTRASLYLQSSYLYAHLVLIYQYYSQENFLCLGVLNLLQNLRVLLHREEHHKP</sequence>
<feature type="signal peptide" evidence="1">
    <location>
        <begin position="1"/>
        <end position="17"/>
    </location>
</feature>
<proteinExistence type="predicted"/>
<feature type="chain" id="PRO_5026864107" evidence="1">
    <location>
        <begin position="18"/>
        <end position="69"/>
    </location>
</feature>
<protein>
    <submittedName>
        <fullName evidence="2">Putative secreted protein</fullName>
    </submittedName>
</protein>
<name>A0A6M2DVM5_XENCH</name>
<evidence type="ECO:0000313" key="2">
    <source>
        <dbReference type="EMBL" id="NOV50416.1"/>
    </source>
</evidence>
<keyword evidence="1" id="KW-0732">Signal</keyword>
<accession>A0A6M2DVM5</accession>
<organism evidence="2">
    <name type="scientific">Xenopsylla cheopis</name>
    <name type="common">Oriental rat flea</name>
    <name type="synonym">Pulex cheopis</name>
    <dbReference type="NCBI Taxonomy" id="163159"/>
    <lineage>
        <taxon>Eukaryota</taxon>
        <taxon>Metazoa</taxon>
        <taxon>Ecdysozoa</taxon>
        <taxon>Arthropoda</taxon>
        <taxon>Hexapoda</taxon>
        <taxon>Insecta</taxon>
        <taxon>Pterygota</taxon>
        <taxon>Neoptera</taxon>
        <taxon>Endopterygota</taxon>
        <taxon>Siphonaptera</taxon>
        <taxon>Pulicidae</taxon>
        <taxon>Xenopsyllinae</taxon>
        <taxon>Xenopsylla</taxon>
    </lineage>
</organism>
<reference evidence="2" key="1">
    <citation type="submission" date="2020-03" db="EMBL/GenBank/DDBJ databases">
        <title>Transcriptomic Profiling of the Digestive Tract of the Rat Flea, Xenopsylla cheopis, Following Blood Feeding and Infection with Yersinia pestis.</title>
        <authorList>
            <person name="Bland D.M."/>
            <person name="Martens C.A."/>
            <person name="Virtaneva K."/>
            <person name="Kanakabandi K."/>
            <person name="Long D."/>
            <person name="Rosenke R."/>
            <person name="Saturday G.A."/>
            <person name="Hoyt F.H."/>
            <person name="Bruno D.P."/>
            <person name="Ribeiro J.M.C."/>
            <person name="Hinnebusch J."/>
        </authorList>
    </citation>
    <scope>NUCLEOTIDE SEQUENCE</scope>
</reference>
<dbReference type="AlphaFoldDB" id="A0A6M2DVM5"/>
<dbReference type="EMBL" id="GIIL01006690">
    <property type="protein sequence ID" value="NOV50416.1"/>
    <property type="molecule type" value="Transcribed_RNA"/>
</dbReference>
<evidence type="ECO:0000256" key="1">
    <source>
        <dbReference type="SAM" id="SignalP"/>
    </source>
</evidence>